<evidence type="ECO:0000313" key="1">
    <source>
        <dbReference type="EnsemblPlants" id="TraesCS1B02G237900.1.cds1"/>
    </source>
</evidence>
<dbReference type="Gramene" id="TraesCLE_scaffold_003350_01G000100.1">
    <property type="protein sequence ID" value="TraesCLE_scaffold_003350_01G000100.1"/>
    <property type="gene ID" value="TraesCLE_scaffold_003350_01G000100"/>
</dbReference>
<evidence type="ECO:0000313" key="2">
    <source>
        <dbReference type="Proteomes" id="UP000019116"/>
    </source>
</evidence>
<dbReference type="Gramene" id="TraesROB_scaffold_008268_01G000100.1">
    <property type="protein sequence ID" value="TraesROB_scaffold_008268_01G000100.1"/>
    <property type="gene ID" value="TraesROB_scaffold_008268_01G000100"/>
</dbReference>
<dbReference type="Gramene" id="TraesCS1B03G0679900.1">
    <property type="protein sequence ID" value="TraesCS1B03G0679900.1.CDS1"/>
    <property type="gene ID" value="TraesCS1B03G0679900"/>
</dbReference>
<dbReference type="Gramene" id="TraesSYM1B03G00312490.1">
    <property type="protein sequence ID" value="TraesSYM1B03G00312490.1.CDS1"/>
    <property type="gene ID" value="TraesSYM1B03G00312490"/>
</dbReference>
<dbReference type="OrthoDB" id="10660758at2759"/>
<name>A0A3B5YXU9_WHEAT</name>
<accession>A0A3B5YXU9</accession>
<dbReference type="GO" id="GO:0004842">
    <property type="term" value="F:ubiquitin-protein transferase activity"/>
    <property type="evidence" value="ECO:0000318"/>
    <property type="project" value="GO_Central"/>
</dbReference>
<evidence type="ECO:0008006" key="3">
    <source>
        <dbReference type="Google" id="ProtNLM"/>
    </source>
</evidence>
<organism evidence="1">
    <name type="scientific">Triticum aestivum</name>
    <name type="common">Wheat</name>
    <dbReference type="NCBI Taxonomy" id="4565"/>
    <lineage>
        <taxon>Eukaryota</taxon>
        <taxon>Viridiplantae</taxon>
        <taxon>Streptophyta</taxon>
        <taxon>Embryophyta</taxon>
        <taxon>Tracheophyta</taxon>
        <taxon>Spermatophyta</taxon>
        <taxon>Magnoliopsida</taxon>
        <taxon>Liliopsida</taxon>
        <taxon>Poales</taxon>
        <taxon>Poaceae</taxon>
        <taxon>BOP clade</taxon>
        <taxon>Pooideae</taxon>
        <taxon>Triticodae</taxon>
        <taxon>Triticeae</taxon>
        <taxon>Triticinae</taxon>
        <taxon>Triticum</taxon>
    </lineage>
</organism>
<dbReference type="GO" id="GO:0031146">
    <property type="term" value="P:SCF-dependent proteasomal ubiquitin-dependent protein catabolic process"/>
    <property type="evidence" value="ECO:0000318"/>
    <property type="project" value="GO_Central"/>
</dbReference>
<dbReference type="Gramene" id="TraesCS1B02G237900.1">
    <property type="protein sequence ID" value="TraesCS1B02G237900.1.cds1"/>
    <property type="gene ID" value="TraesCS1B02G237900"/>
</dbReference>
<dbReference type="PANTHER" id="PTHR31672">
    <property type="entry name" value="BNACNNG10540D PROTEIN"/>
    <property type="match status" value="1"/>
</dbReference>
<dbReference type="STRING" id="4565.A0A3B5YXU9"/>
<reference evidence="1" key="1">
    <citation type="submission" date="2018-08" db="EMBL/GenBank/DDBJ databases">
        <authorList>
            <person name="Rossello M."/>
        </authorList>
    </citation>
    <scope>NUCLEOTIDE SEQUENCE [LARGE SCALE GENOMIC DNA]</scope>
    <source>
        <strain evidence="1">cv. Chinese Spring</strain>
    </source>
</reference>
<protein>
    <recommendedName>
        <fullName evidence="3">F-box domain-containing protein</fullName>
    </recommendedName>
</protein>
<dbReference type="AlphaFoldDB" id="A0A3B5YXU9"/>
<keyword evidence="2" id="KW-1185">Reference proteome</keyword>
<sequence length="468" mass="51276">MAAIADAVPDKFQPPFLEGGLVTEILLRLPATEDTYRAAAVCPQWQAWRDLVLQPPFLSRHLSPPPPPLPHDEPATIILQPRRKVENGYVHLTLIPVEPINPADGPVHLHLNLPIAVKWTFPEIGGTEATDEPDLLRPVASVLGNPCAQLPVDAASPPPYVIFFEKTAPKLGISIVASHSSLLLGRSRTSYYVCYPAANRWLQLPPPSQPSNDETASPARGMLQSANCGFHYEVDAATGRLRFTVVALSKFKGRKVLASVFTSTTGTWATRVVPASGAARCLGGSTSYQGKDARSRCIASPGVFASDGFYWLSETRSRVLYYNVFDGHISVLRVPGKIDGASHRVEASMSIGYADGRLRLMAVDIVTMMNRVEGSLGVWDLDGGAPRQTGDGQTAAEWRSVHRGVWQGTWIDYSGTFESFLLIAYGKTLLRYDLTTRATTEIARLRPTFKPTRLDALYRSCSIFPFFK</sequence>
<reference evidence="1" key="2">
    <citation type="submission" date="2018-10" db="UniProtKB">
        <authorList>
            <consortium name="EnsemblPlants"/>
        </authorList>
    </citation>
    <scope>IDENTIFICATION</scope>
</reference>
<dbReference type="EnsemblPlants" id="TraesCS1B02G237900.1">
    <property type="protein sequence ID" value="TraesCS1B02G237900.1.cds1"/>
    <property type="gene ID" value="TraesCS1B02G237900"/>
</dbReference>
<dbReference type="Gramene" id="TraesWEE_scaffold_091285_01G000100.1">
    <property type="protein sequence ID" value="TraesWEE_scaffold_091285_01G000100.1"/>
    <property type="gene ID" value="TraesWEE_scaffold_091285_01G000100"/>
</dbReference>
<proteinExistence type="predicted"/>
<dbReference type="InterPro" id="IPR050796">
    <property type="entry name" value="SCF_F-box_component"/>
</dbReference>
<dbReference type="Proteomes" id="UP000019116">
    <property type="component" value="Chromosome 1B"/>
</dbReference>
<dbReference type="Gramene" id="TraesRN1B0100682600.1">
    <property type="protein sequence ID" value="TraesRN1B0100682600.1"/>
    <property type="gene ID" value="TraesRN1B0100682600"/>
</dbReference>